<name>A0A1F7IFF5_9BACT</name>
<comment type="caution">
    <text evidence="2">The sequence shown here is derived from an EMBL/GenBank/DDBJ whole genome shotgun (WGS) entry which is preliminary data.</text>
</comment>
<evidence type="ECO:0000313" key="3">
    <source>
        <dbReference type="Proteomes" id="UP000179270"/>
    </source>
</evidence>
<evidence type="ECO:0000256" key="1">
    <source>
        <dbReference type="SAM" id="Phobius"/>
    </source>
</evidence>
<dbReference type="EMBL" id="MGAF01000011">
    <property type="protein sequence ID" value="OGK42084.1"/>
    <property type="molecule type" value="Genomic_DNA"/>
</dbReference>
<accession>A0A1F7IFF5</accession>
<sequence>MINQQENLITRINYSVRAKGLFGIAIFSVPALLLRSLERGPNRNSLPIFMQGHLFDSFATPVFAFGGKVFVDDNLIANLSSGLAINVAFEFAQKYHLAEGVYDLNDIGAYTIGALGFAAFEGTAKLIHDSGLSLPIYRLLGIQHRKFG</sequence>
<evidence type="ECO:0000313" key="2">
    <source>
        <dbReference type="EMBL" id="OGK42084.1"/>
    </source>
</evidence>
<feature type="transmembrane region" description="Helical" evidence="1">
    <location>
        <begin position="20"/>
        <end position="37"/>
    </location>
</feature>
<keyword evidence="1" id="KW-0472">Membrane</keyword>
<reference evidence="2 3" key="1">
    <citation type="journal article" date="2016" name="Nat. Commun.">
        <title>Thousands of microbial genomes shed light on interconnected biogeochemical processes in an aquifer system.</title>
        <authorList>
            <person name="Anantharaman K."/>
            <person name="Brown C.T."/>
            <person name="Hug L.A."/>
            <person name="Sharon I."/>
            <person name="Castelle C.J."/>
            <person name="Probst A.J."/>
            <person name="Thomas B.C."/>
            <person name="Singh A."/>
            <person name="Wilkins M.J."/>
            <person name="Karaoz U."/>
            <person name="Brodie E.L."/>
            <person name="Williams K.H."/>
            <person name="Hubbard S.S."/>
            <person name="Banfield J.F."/>
        </authorList>
    </citation>
    <scope>NUCLEOTIDE SEQUENCE [LARGE SCALE GENOMIC DNA]</scope>
</reference>
<keyword evidence="1" id="KW-1133">Transmembrane helix</keyword>
<dbReference type="Proteomes" id="UP000179270">
    <property type="component" value="Unassembled WGS sequence"/>
</dbReference>
<gene>
    <name evidence="2" type="ORF">A3A74_04920</name>
</gene>
<protein>
    <submittedName>
        <fullName evidence="2">Uncharacterized protein</fullName>
    </submittedName>
</protein>
<dbReference type="AlphaFoldDB" id="A0A1F7IFF5"/>
<proteinExistence type="predicted"/>
<organism evidence="2 3">
    <name type="scientific">Candidatus Roizmanbacteria bacterium RIFCSPLOWO2_01_FULL_35_13</name>
    <dbReference type="NCBI Taxonomy" id="1802055"/>
    <lineage>
        <taxon>Bacteria</taxon>
        <taxon>Candidatus Roizmaniibacteriota</taxon>
    </lineage>
</organism>
<keyword evidence="1" id="KW-0812">Transmembrane</keyword>